<dbReference type="InterPro" id="IPR001563">
    <property type="entry name" value="Peptidase_S10"/>
</dbReference>
<comment type="similarity">
    <text evidence="1">Belongs to the peptidase S10 family.</text>
</comment>
<dbReference type="Pfam" id="PF00450">
    <property type="entry name" value="Peptidase_S10"/>
    <property type="match status" value="3"/>
</dbReference>
<evidence type="ECO:0000256" key="1">
    <source>
        <dbReference type="ARBA" id="ARBA00009431"/>
    </source>
</evidence>
<dbReference type="GO" id="GO:0019748">
    <property type="term" value="P:secondary metabolic process"/>
    <property type="evidence" value="ECO:0007669"/>
    <property type="project" value="TreeGrafter"/>
</dbReference>
<reference evidence="3 4" key="1">
    <citation type="submission" date="2019-01" db="EMBL/GenBank/DDBJ databases">
        <title>Sequencing of cultivated peanut Arachis hypogaea provides insights into genome evolution and oil improvement.</title>
        <authorList>
            <person name="Chen X."/>
        </authorList>
    </citation>
    <scope>NUCLEOTIDE SEQUENCE [LARGE SCALE GENOMIC DNA]</scope>
    <source>
        <strain evidence="4">cv. Fuhuasheng</strain>
        <tissue evidence="3">Leaves</tissue>
    </source>
</reference>
<dbReference type="GO" id="GO:0016747">
    <property type="term" value="F:acyltransferase activity, transferring groups other than amino-acyl groups"/>
    <property type="evidence" value="ECO:0007669"/>
    <property type="project" value="TreeGrafter"/>
</dbReference>
<dbReference type="Gene3D" id="3.40.50.1820">
    <property type="entry name" value="alpha/beta hydrolase"/>
    <property type="match status" value="4"/>
</dbReference>
<feature type="compositionally biased region" description="Polar residues" evidence="2">
    <location>
        <begin position="1597"/>
        <end position="1611"/>
    </location>
</feature>
<dbReference type="PRINTS" id="PR00724">
    <property type="entry name" value="CRBOXYPTASEC"/>
</dbReference>
<dbReference type="GO" id="GO:0004185">
    <property type="term" value="F:serine-type carboxypeptidase activity"/>
    <property type="evidence" value="ECO:0007669"/>
    <property type="project" value="InterPro"/>
</dbReference>
<dbReference type="SUPFAM" id="SSF53474">
    <property type="entry name" value="alpha/beta-Hydrolases"/>
    <property type="match status" value="3"/>
</dbReference>
<feature type="compositionally biased region" description="Basic and acidic residues" evidence="2">
    <location>
        <begin position="1535"/>
        <end position="1577"/>
    </location>
</feature>
<protein>
    <recommendedName>
        <fullName evidence="5">Serine carboxypeptidase-like</fullName>
    </recommendedName>
</protein>
<comment type="caution">
    <text evidence="3">The sequence shown here is derived from an EMBL/GenBank/DDBJ whole genome shotgun (WGS) entry which is preliminary data.</text>
</comment>
<dbReference type="Proteomes" id="UP000289738">
    <property type="component" value="Chromosome A10"/>
</dbReference>
<evidence type="ECO:0000313" key="3">
    <source>
        <dbReference type="EMBL" id="RYR36301.1"/>
    </source>
</evidence>
<dbReference type="InterPro" id="IPR029058">
    <property type="entry name" value="AB_hydrolase_fold"/>
</dbReference>
<dbReference type="Gene3D" id="3.40.50.12670">
    <property type="match status" value="2"/>
</dbReference>
<evidence type="ECO:0000313" key="4">
    <source>
        <dbReference type="Proteomes" id="UP000289738"/>
    </source>
</evidence>
<organism evidence="3 4">
    <name type="scientific">Arachis hypogaea</name>
    <name type="common">Peanut</name>
    <dbReference type="NCBI Taxonomy" id="3818"/>
    <lineage>
        <taxon>Eukaryota</taxon>
        <taxon>Viridiplantae</taxon>
        <taxon>Streptophyta</taxon>
        <taxon>Embryophyta</taxon>
        <taxon>Tracheophyta</taxon>
        <taxon>Spermatophyta</taxon>
        <taxon>Magnoliopsida</taxon>
        <taxon>eudicotyledons</taxon>
        <taxon>Gunneridae</taxon>
        <taxon>Pentapetalae</taxon>
        <taxon>rosids</taxon>
        <taxon>fabids</taxon>
        <taxon>Fabales</taxon>
        <taxon>Fabaceae</taxon>
        <taxon>Papilionoideae</taxon>
        <taxon>50 kb inversion clade</taxon>
        <taxon>dalbergioids sensu lato</taxon>
        <taxon>Dalbergieae</taxon>
        <taxon>Pterocarpus clade</taxon>
        <taxon>Arachis</taxon>
    </lineage>
</organism>
<dbReference type="GO" id="GO:0006508">
    <property type="term" value="P:proteolysis"/>
    <property type="evidence" value="ECO:0007669"/>
    <property type="project" value="InterPro"/>
</dbReference>
<sequence>MARSFTSYMIFDFTFHGVFLLPLLLLVLQFSSQLANCGTIVKYLPGFQGPLPFLLETGYIGVGENDDVQSFYYFIESENNPKVDPLMLWLTGGPGCSAFSGLVFEIGPLTFKNEEYNGSLPNLYLKPHSWTKVSNIIFVDLPVFTGFSYARTDSAAQRSDCLLVNQTHQFLRKWLIEHRKFLSHEIYIGGDSYSGIPIPAVVQEISQGNEEGVQPWINLQGYLLGNPVTTRTEKNYKIPFAHGMALISDELYNSLQTNCKGDYINIDTENVLCSRDIASFNKVHIASIVFLLSKFCQQSLAIEGLNSAQILDPLCEYITSPKPEKFSWRRALTEHKYSRSFLAPPLTLPPLSCRSYAYFLCTYWANDDSVHNALHIRKGSIDEWHRCTWNIPHKLEIYNSFDGDHDMTVPFLSTQAWIRSLNYSIVEDWRQWQTNGQVAGYTRTYSNRMTFATVKASLVNCDSKLSYRFSFIGILYESLTTLQGGGHTAPEFKPEECFAMYSSSVKMARLRSNCYSDNHGVLLLLLLLLLQISSQLVNCGSIVKYLPGFQGPFPFVLETGYIGVGENEDVQAFYYFIESENNPKVDPLMLWLTGGPGCSAFSGIDHLDFKNEEYNGSLPNLVYRPYSWTKGYLLGNAATTRVEKNYQIPFAHGMGLISDELYQSLQTNCEREYIKVDTRSALCSRDLTSFDEMTLGLNKAHILEPSCEFGSPKPLKASWRRSITENYPLKFVSNTRLRLPPLNCRTYGYFLSSYWANDDKVQNARNIQKGTKKKWQRCTYNILNKKGGGHTAPEYKPEECLDMSSRWISNRAFCIYFDTPLSSEYHNFIIIYWDHVTLSTSSKKKESQLNMSIFSSTCLTDPRFICHGFLLPILLLLLQISSQLGDCGTIVKYLPGFQGPLPFLLETGYIGVGENDDVQSFYYFIESENNPREDPLMLWLTGGPGCSAFSGLVYEIGPLAFQVDEYDGGLPSLVYKPNSWTKVSSIVFVDLPVNTGFSYARTEFASQRSDSLSVNQAYQFLRKWIMDHPEFLNNKVYIAGDSYSGMHVPIIADKISKANERGLQPWINLQGYLMGNPIIDRNQKNYVIPFAHGMGLISDELYKSLQKHCKGEYVNVDMRNVLCSRDLNSFDEITSGIATANILEPKCEFATQKPLESSWRRSLTDNYHGKFKDTHLRLPSRNCRSYGYLLSAYWANDDKVRNALNVRKGTKKKWKRCTRNMPYKYDISSNFPYQVNLSRKGYRSLIYSGDHDMVVPFLATQAWIRSLNYSIVDDWRPWYTNGQVAGVEGTQHQSTSLKNAFTCIVDGYLRDLSRNKPNKIKLQRMNPFYSDFTPQYPYSPLNNYAWNIHLNQINYGRQNMLHGATLITVIQPLHMVGVFQMIVLLLLTSYCTKLLDKVILLWPHASFQDDDVRAASLLQHQIGRPINHFATSPVRPTSRVASPPARPTNPIIVPRTILVSKIIEEHNKGRNHQNMLKGHEHTLKTHEKSEELRAIRRRERKHVSNALGSTVDRYQREFMGETSTVPAENAEEECRDNSVTRGYDSKRKIERANGNNDENKINRIRRTIESSKREGKLRNNSVAEGFDSKLKFKRNGGCNNKDNTKQLASSSRGHDSKLKIGGTNGSNGKKIKQKRRVIKSSKFDTDAPSNCANAESTPQVPTGAPQEQSMLLQVLLSVPAKGSNSEPQSQPPVLVKSEAKFLLMQQMFKCHNQCQWSSMFL</sequence>
<accession>A0A445BCE0</accession>
<feature type="compositionally biased region" description="Basic residues" evidence="2">
    <location>
        <begin position="1629"/>
        <end position="1639"/>
    </location>
</feature>
<evidence type="ECO:0008006" key="5">
    <source>
        <dbReference type="Google" id="ProtNLM"/>
    </source>
</evidence>
<dbReference type="PANTHER" id="PTHR11802">
    <property type="entry name" value="SERINE PROTEASE FAMILY S10 SERINE CARBOXYPEPTIDASE"/>
    <property type="match status" value="1"/>
</dbReference>
<evidence type="ECO:0000256" key="2">
    <source>
        <dbReference type="SAM" id="MobiDB-lite"/>
    </source>
</evidence>
<feature type="region of interest" description="Disordered" evidence="2">
    <location>
        <begin position="1522"/>
        <end position="1666"/>
    </location>
</feature>
<dbReference type="PANTHER" id="PTHR11802:SF29">
    <property type="entry name" value="SERINE CARBOXYPEPTIDASE-LIKE 19"/>
    <property type="match status" value="1"/>
</dbReference>
<keyword evidence="4" id="KW-1185">Reference proteome</keyword>
<dbReference type="FunFam" id="3.40.50.1820:FF:000072">
    <property type="entry name" value="Serine carboxypeptidase-like 19"/>
    <property type="match status" value="2"/>
</dbReference>
<dbReference type="EMBL" id="SDMP01000010">
    <property type="protein sequence ID" value="RYR36301.1"/>
    <property type="molecule type" value="Genomic_DNA"/>
</dbReference>
<dbReference type="Gene3D" id="3.40.50.11320">
    <property type="match status" value="1"/>
</dbReference>
<name>A0A445BCE0_ARAHY</name>
<feature type="compositionally biased region" description="Polar residues" evidence="2">
    <location>
        <begin position="1647"/>
        <end position="1666"/>
    </location>
</feature>
<proteinExistence type="inferred from homology"/>
<gene>
    <name evidence="3" type="ORF">Ahy_A10g051290</name>
</gene>